<keyword evidence="1" id="KW-0472">Membrane</keyword>
<accession>A0AAU6P4E2</accession>
<organism evidence="3">
    <name type="scientific">Mangrovimonas cancribranchiae</name>
    <dbReference type="NCBI Taxonomy" id="3080055"/>
    <lineage>
        <taxon>Bacteria</taxon>
        <taxon>Pseudomonadati</taxon>
        <taxon>Bacteroidota</taxon>
        <taxon>Flavobacteriia</taxon>
        <taxon>Flavobacteriales</taxon>
        <taxon>Flavobacteriaceae</taxon>
        <taxon>Mangrovimonas</taxon>
    </lineage>
</organism>
<dbReference type="RefSeq" id="WP_338731385.1">
    <property type="nucleotide sequence ID" value="NZ_CP136924.1"/>
</dbReference>
<evidence type="ECO:0008006" key="5">
    <source>
        <dbReference type="Google" id="ProtNLM"/>
    </source>
</evidence>
<gene>
    <name evidence="3" type="ORF">R3L15_09650</name>
    <name evidence="2" type="ORF">R3L16_11935</name>
</gene>
<dbReference type="EMBL" id="CP136924">
    <property type="protein sequence ID" value="WXA02452.1"/>
    <property type="molecule type" value="Genomic_DNA"/>
</dbReference>
<sequence>MTNKIWNYIKKNKTVCVLNIIVFLILVVPYSYSFGNQYETEELHWTQNFVFKEIDLIIFYLPILILTIGFQLTKKAIWRNTLLILNLVVSILYFFGALYSLSFPIQDFSPGIGNLLILTLFPLIIIIFKIEQYERNKNKKTIANNV</sequence>
<proteinExistence type="predicted"/>
<evidence type="ECO:0000256" key="1">
    <source>
        <dbReference type="SAM" id="Phobius"/>
    </source>
</evidence>
<keyword evidence="1" id="KW-0812">Transmembrane</keyword>
<dbReference type="Proteomes" id="UP001368318">
    <property type="component" value="Chromosome"/>
</dbReference>
<name>A0AAU6P4E2_9FLAO</name>
<keyword evidence="4" id="KW-1185">Reference proteome</keyword>
<feature type="transmembrane region" description="Helical" evidence="1">
    <location>
        <begin position="54"/>
        <end position="72"/>
    </location>
</feature>
<protein>
    <recommendedName>
        <fullName evidence="5">DUF4293 family protein</fullName>
    </recommendedName>
</protein>
<reference evidence="3 4" key="1">
    <citation type="submission" date="2023-10" db="EMBL/GenBank/DDBJ databases">
        <title>Culture-based analysis of two novel bacteria associated with mangrove crab gills.</title>
        <authorList>
            <person name="Yang X."/>
            <person name="Garuglieri E."/>
            <person name="Van Goethem M.W."/>
            <person name="Fusi M."/>
            <person name="Marasco R."/>
            <person name="Daffonchio D.G."/>
        </authorList>
    </citation>
    <scope>NUCLEOTIDE SEQUENCE</scope>
    <source>
        <strain evidence="3">UG2-1</strain>
        <strain evidence="2">UG2-2</strain>
        <strain evidence="4">UG2_2</strain>
    </source>
</reference>
<dbReference type="EMBL" id="CP136925">
    <property type="protein sequence ID" value="WXA12386.1"/>
    <property type="molecule type" value="Genomic_DNA"/>
</dbReference>
<dbReference type="AlphaFoldDB" id="A0AAU6P4E2"/>
<evidence type="ECO:0000313" key="4">
    <source>
        <dbReference type="Proteomes" id="UP001368318"/>
    </source>
</evidence>
<dbReference type="KEGG" id="mcaa:R3L15_09650"/>
<keyword evidence="1" id="KW-1133">Transmembrane helix</keyword>
<evidence type="ECO:0000313" key="3">
    <source>
        <dbReference type="EMBL" id="WXA12386.1"/>
    </source>
</evidence>
<feature type="transmembrane region" description="Helical" evidence="1">
    <location>
        <begin position="84"/>
        <end position="105"/>
    </location>
</feature>
<feature type="transmembrane region" description="Helical" evidence="1">
    <location>
        <begin position="111"/>
        <end position="130"/>
    </location>
</feature>
<evidence type="ECO:0000313" key="2">
    <source>
        <dbReference type="EMBL" id="WXA02452.1"/>
    </source>
</evidence>
<feature type="transmembrane region" description="Helical" evidence="1">
    <location>
        <begin position="12"/>
        <end position="34"/>
    </location>
</feature>